<evidence type="ECO:0000313" key="3">
    <source>
        <dbReference type="Proteomes" id="UP000004200"/>
    </source>
</evidence>
<dbReference type="Pfam" id="PF05096">
    <property type="entry name" value="Glu_cyclase_2"/>
    <property type="match status" value="1"/>
</dbReference>
<gene>
    <name evidence="2" type="ORF">ThidrDRAFT_4371</name>
</gene>
<reference evidence="2 3" key="1">
    <citation type="submission" date="2011-06" db="EMBL/GenBank/DDBJ databases">
        <title>The draft genome of Thiorhodococcus drewsii AZ1.</title>
        <authorList>
            <consortium name="US DOE Joint Genome Institute (JGI-PGF)"/>
            <person name="Lucas S."/>
            <person name="Han J."/>
            <person name="Lapidus A."/>
            <person name="Cheng J.-F."/>
            <person name="Goodwin L."/>
            <person name="Pitluck S."/>
            <person name="Peters L."/>
            <person name="Land M.L."/>
            <person name="Hauser L."/>
            <person name="Vogl K."/>
            <person name="Liu Z."/>
            <person name="Imhoff J."/>
            <person name="Thiel V."/>
            <person name="Frigaard N.-U."/>
            <person name="Bryant D.A."/>
            <person name="Woyke T.J."/>
        </authorList>
    </citation>
    <scope>NUCLEOTIDE SEQUENCE [LARGE SCALE GENOMIC DNA]</scope>
    <source>
        <strain evidence="2 3">AZ1</strain>
    </source>
</reference>
<evidence type="ECO:0000313" key="2">
    <source>
        <dbReference type="EMBL" id="EGV27832.1"/>
    </source>
</evidence>
<dbReference type="Gene3D" id="2.130.10.10">
    <property type="entry name" value="YVTN repeat-like/Quinoprotein amine dehydrogenase"/>
    <property type="match status" value="1"/>
</dbReference>
<keyword evidence="2" id="KW-0808">Transferase</keyword>
<protein>
    <submittedName>
        <fullName evidence="2">Glutamine cyclotransferase</fullName>
    </submittedName>
</protein>
<dbReference type="InterPro" id="IPR007788">
    <property type="entry name" value="QCT"/>
</dbReference>
<evidence type="ECO:0000256" key="1">
    <source>
        <dbReference type="SAM" id="SignalP"/>
    </source>
</evidence>
<dbReference type="STRING" id="765913.ThidrDRAFT_4371"/>
<dbReference type="PANTHER" id="PTHR31270">
    <property type="entry name" value="GLUTAMINYL-PEPTIDE CYCLOTRANSFERASE"/>
    <property type="match status" value="1"/>
</dbReference>
<dbReference type="PANTHER" id="PTHR31270:SF1">
    <property type="entry name" value="GLUTAMINYL-PEPTIDE CYCLOTRANSFERASE"/>
    <property type="match status" value="1"/>
</dbReference>
<dbReference type="EMBL" id="AFWT01000057">
    <property type="protein sequence ID" value="EGV27832.1"/>
    <property type="molecule type" value="Genomic_DNA"/>
</dbReference>
<dbReference type="AlphaFoldDB" id="G2E7V7"/>
<dbReference type="SUPFAM" id="SSF50969">
    <property type="entry name" value="YVTN repeat-like/Quinoprotein amine dehydrogenase"/>
    <property type="match status" value="1"/>
</dbReference>
<name>G2E7V7_9GAMM</name>
<dbReference type="InterPro" id="IPR015943">
    <property type="entry name" value="WD40/YVTN_repeat-like_dom_sf"/>
</dbReference>
<keyword evidence="1" id="KW-0732">Signal</keyword>
<organism evidence="2 3">
    <name type="scientific">Thiorhodococcus drewsii AZ1</name>
    <dbReference type="NCBI Taxonomy" id="765913"/>
    <lineage>
        <taxon>Bacteria</taxon>
        <taxon>Pseudomonadati</taxon>
        <taxon>Pseudomonadota</taxon>
        <taxon>Gammaproteobacteria</taxon>
        <taxon>Chromatiales</taxon>
        <taxon>Chromatiaceae</taxon>
        <taxon>Thiorhodococcus</taxon>
    </lineage>
</organism>
<accession>G2E7V7</accession>
<dbReference type="GO" id="GO:0016603">
    <property type="term" value="F:glutaminyl-peptide cyclotransferase activity"/>
    <property type="evidence" value="ECO:0007669"/>
    <property type="project" value="InterPro"/>
</dbReference>
<dbReference type="eggNOG" id="COG3823">
    <property type="taxonomic scope" value="Bacteria"/>
</dbReference>
<dbReference type="PATRIC" id="fig|765913.3.peg.4442"/>
<comment type="caution">
    <text evidence="2">The sequence shown here is derived from an EMBL/GenBank/DDBJ whole genome shotgun (WGS) entry which is preliminary data.</text>
</comment>
<proteinExistence type="predicted"/>
<sequence>MRMTDRWILRLVLAGLYLFAVAASADPPRPETPRFGYRILASYPHDPSAFTQGLIYVDGQLFEGTGHYYGQSSLRRVDLETGQIEQETRLSPRLFGEGITLWRNRLIQLTWREHLAIVYDRDSFARLETFRYEGEGWGLTHDARHWIMSDGTQVLRFLDPESHQVVRRLTVLDQGRPVRDLNELEYIQGEVWANLWKRDLIARIDPETGAVRSYLDLSGLAPDGLSREAVLNGIAYDAANGRLFVTGKYWPRLYQIEVVPR</sequence>
<keyword evidence="3" id="KW-1185">Reference proteome</keyword>
<dbReference type="InterPro" id="IPR011044">
    <property type="entry name" value="Quino_amine_DH_bsu"/>
</dbReference>
<feature type="signal peptide" evidence="1">
    <location>
        <begin position="1"/>
        <end position="25"/>
    </location>
</feature>
<feature type="chain" id="PRO_5003429022" evidence="1">
    <location>
        <begin position="26"/>
        <end position="261"/>
    </location>
</feature>
<dbReference type="Proteomes" id="UP000004200">
    <property type="component" value="Unassembled WGS sequence"/>
</dbReference>